<dbReference type="EMBL" id="WWCX01000021">
    <property type="protein sequence ID" value="MYM95062.1"/>
    <property type="molecule type" value="Genomic_DNA"/>
</dbReference>
<accession>A0A845GNP9</accession>
<keyword evidence="1" id="KW-0812">Transmembrane</keyword>
<keyword evidence="1" id="KW-1133">Transmembrane helix</keyword>
<feature type="transmembrane region" description="Helical" evidence="1">
    <location>
        <begin position="371"/>
        <end position="403"/>
    </location>
</feature>
<reference evidence="2" key="1">
    <citation type="submission" date="2019-12" db="EMBL/GenBank/DDBJ databases">
        <title>Novel species isolated from a subtropical stream in China.</title>
        <authorList>
            <person name="Lu H."/>
        </authorList>
    </citation>
    <scope>NUCLEOTIDE SEQUENCE [LARGE SCALE GENOMIC DNA]</scope>
    <source>
        <strain evidence="2">FT81W</strain>
    </source>
</reference>
<keyword evidence="1" id="KW-0472">Membrane</keyword>
<name>A0A845GNP9_9BURK</name>
<sequence length="453" mass="50476">MPTQSAQTKKRNNKKRSKKVTIPIDLPGQPIQCWMDDAEAVTVILRKHRDVVFDIQMELGKKYTIISDASEMYDTRTKKLIHPLEKVYFNDGEVLHLWVGRNFKGKITLYHDSVKLGEYVVSNIDVSIDSMDPAFKPAPISVIIRNNSITDNRKAFDIVQPDGSYSTPPILSNYEAEKFLQIVEIDTLKDDVPKEIADFFKHGGEQEVVVSGGVVTHNWIMNQVVSQSAYASDNKAWIRELWDEKVVLKAINHKSAGRKIYVILTGSTRIRRQITAALYSANNTKVLAFSFGAGSADGLRHGAWSTVKGNSKGAGLLSILFTVTLDIAEWSADYEQRDPITGKPKQDITDLFIKIGLDVSKNLMNSAITSVLMWAMLSIVGGAPIIIIIVGTVVTSIFVGLFVDYVDKRNKISEKAGAIIKKNVQMLDRKLPLDYKGYSPAVEQAMKYGGFTE</sequence>
<organism evidence="2 3">
    <name type="scientific">Duganella vulcania</name>
    <dbReference type="NCBI Taxonomy" id="2692166"/>
    <lineage>
        <taxon>Bacteria</taxon>
        <taxon>Pseudomonadati</taxon>
        <taxon>Pseudomonadota</taxon>
        <taxon>Betaproteobacteria</taxon>
        <taxon>Burkholderiales</taxon>
        <taxon>Oxalobacteraceae</taxon>
        <taxon>Telluria group</taxon>
        <taxon>Duganella</taxon>
    </lineage>
</organism>
<comment type="caution">
    <text evidence="2">The sequence shown here is derived from an EMBL/GenBank/DDBJ whole genome shotgun (WGS) entry which is preliminary data.</text>
</comment>
<dbReference type="RefSeq" id="WP_161084209.1">
    <property type="nucleotide sequence ID" value="NZ_WWCX01000021.1"/>
</dbReference>
<proteinExistence type="predicted"/>
<evidence type="ECO:0000256" key="1">
    <source>
        <dbReference type="SAM" id="Phobius"/>
    </source>
</evidence>
<protein>
    <submittedName>
        <fullName evidence="2">Uncharacterized protein</fullName>
    </submittedName>
</protein>
<gene>
    <name evidence="2" type="ORF">GTP90_14430</name>
</gene>
<dbReference type="AlphaFoldDB" id="A0A845GNP9"/>
<dbReference type="Proteomes" id="UP000447355">
    <property type="component" value="Unassembled WGS sequence"/>
</dbReference>
<evidence type="ECO:0000313" key="2">
    <source>
        <dbReference type="EMBL" id="MYM95062.1"/>
    </source>
</evidence>
<evidence type="ECO:0000313" key="3">
    <source>
        <dbReference type="Proteomes" id="UP000447355"/>
    </source>
</evidence>